<dbReference type="EMBL" id="FAXC01000078">
    <property type="protein sequence ID" value="CUV08507.1"/>
    <property type="molecule type" value="Genomic_DNA"/>
</dbReference>
<evidence type="ECO:0000313" key="1">
    <source>
        <dbReference type="EMBL" id="CUV08507.1"/>
    </source>
</evidence>
<reference evidence="1" key="1">
    <citation type="submission" date="2015-10" db="EMBL/GenBank/DDBJ databases">
        <authorList>
            <person name="Gilbert D.G."/>
        </authorList>
    </citation>
    <scope>NUCLEOTIDE SEQUENCE</scope>
</reference>
<gene>
    <name evidence="1" type="ORF">MGWOODY_Mmi1804</name>
</gene>
<dbReference type="AlphaFoldDB" id="A0A170QBZ8"/>
<organism evidence="1">
    <name type="scientific">hydrothermal vent metagenome</name>
    <dbReference type="NCBI Taxonomy" id="652676"/>
    <lineage>
        <taxon>unclassified sequences</taxon>
        <taxon>metagenomes</taxon>
        <taxon>ecological metagenomes</taxon>
    </lineage>
</organism>
<sequence length="37" mass="4419">MIFIYCYPTCDPQINRFNYINRITNGSVVYLDSDIKK</sequence>
<proteinExistence type="predicted"/>
<accession>A0A170QBZ8</accession>
<protein>
    <submittedName>
        <fullName evidence="1">Uncharacterized protein</fullName>
    </submittedName>
</protein>
<name>A0A170QBZ8_9ZZZZ</name>